<dbReference type="EMBL" id="BSXV01002706">
    <property type="protein sequence ID" value="GME96512.1"/>
    <property type="molecule type" value="Genomic_DNA"/>
</dbReference>
<comment type="caution">
    <text evidence="1">The sequence shown here is derived from an EMBL/GenBank/DDBJ whole genome shotgun (WGS) entry which is preliminary data.</text>
</comment>
<proteinExistence type="predicted"/>
<organism evidence="1 2">
    <name type="scientific">Candida boidinii</name>
    <name type="common">Yeast</name>
    <dbReference type="NCBI Taxonomy" id="5477"/>
    <lineage>
        <taxon>Eukaryota</taxon>
        <taxon>Fungi</taxon>
        <taxon>Dikarya</taxon>
        <taxon>Ascomycota</taxon>
        <taxon>Saccharomycotina</taxon>
        <taxon>Pichiomycetes</taxon>
        <taxon>Pichiales</taxon>
        <taxon>Pichiaceae</taxon>
        <taxon>Ogataea</taxon>
        <taxon>Ogataea/Candida clade</taxon>
    </lineage>
</organism>
<reference evidence="1" key="1">
    <citation type="submission" date="2023-04" db="EMBL/GenBank/DDBJ databases">
        <title>Candida boidinii NBRC 1967.</title>
        <authorList>
            <person name="Ichikawa N."/>
            <person name="Sato H."/>
            <person name="Tonouchi N."/>
        </authorList>
    </citation>
    <scope>NUCLEOTIDE SEQUENCE</scope>
    <source>
        <strain evidence="1">NBRC 1967</strain>
    </source>
</reference>
<evidence type="ECO:0000313" key="1">
    <source>
        <dbReference type="EMBL" id="GME96512.1"/>
    </source>
</evidence>
<name>A0ACB5TX75_CANBO</name>
<dbReference type="Proteomes" id="UP001165101">
    <property type="component" value="Unassembled WGS sequence"/>
</dbReference>
<gene>
    <name evidence="1" type="ORF">Cboi01_000429300</name>
</gene>
<evidence type="ECO:0000313" key="2">
    <source>
        <dbReference type="Proteomes" id="UP001165101"/>
    </source>
</evidence>
<keyword evidence="2" id="KW-1185">Reference proteome</keyword>
<accession>A0ACB5TX75</accession>
<protein>
    <submittedName>
        <fullName evidence="1">Unnamed protein product</fullName>
    </submittedName>
</protein>
<sequence>MVFRAVRIRVSSTSFKAAKQFNPTLKVQNESSIFSRQQFRFNSTKKNEEELANSDAEKKPIEYKTQKKFDFLKVHEEELNRQNLSKSDFDLGKSSSDELEEYRNQKKQQQQAQDQQQPSMSSKEQEKLQKDYELVERAKAIIGGGIVLLGLLAAVQIYSNWDYINRKVLGVKYEIGSVDEVYENIKERKEKKKDQIDKKNYNITNLNDSNYQGVYICGNNENGICDPEHKDKLSKSQPIFKRLDIFDGLFVKDLYLGPKSGCLIDSKGDLYQWGDGFNGDSKIPTLKNKKLAHAEISNGVIYTLTEKGEIFYLPENYEDQLKANKKVKKYWGIKTETQNFEKLSFPDGFKNLKVKDFSTGNEHLVLLTNKNSVFTCATGEDSIGQISKSYGQFGLPNFSQFDTPPKPNELYEVGLVNKFRENNEIFKRDIVKVAAGDFFTLCLDNLGYVWAFGKNTYGALARDINYNTEIIPYPMKVDLINHRFNKNEFPQCIDIVTGNGSGSAYATYISNNIYQL</sequence>